<evidence type="ECO:0000259" key="14">
    <source>
        <dbReference type="Pfam" id="PF23598"/>
    </source>
</evidence>
<dbReference type="Pfam" id="PF08263">
    <property type="entry name" value="LRRNT_2"/>
    <property type="match status" value="1"/>
</dbReference>
<dbReference type="Pfam" id="PF13516">
    <property type="entry name" value="LRR_6"/>
    <property type="match status" value="1"/>
</dbReference>
<feature type="signal peptide" evidence="12">
    <location>
        <begin position="1"/>
        <end position="16"/>
    </location>
</feature>
<dbReference type="AlphaFoldDB" id="A0A9R1UQN1"/>
<dbReference type="FunFam" id="3.80.10.10:FF:000095">
    <property type="entry name" value="LRR receptor-like serine/threonine-protein kinase GSO1"/>
    <property type="match status" value="2"/>
</dbReference>
<dbReference type="GO" id="GO:0005886">
    <property type="term" value="C:plasma membrane"/>
    <property type="evidence" value="ECO:0007669"/>
    <property type="project" value="UniProtKB-SubCell"/>
</dbReference>
<dbReference type="Pfam" id="PF13855">
    <property type="entry name" value="LRR_8"/>
    <property type="match status" value="2"/>
</dbReference>
<keyword evidence="6 12" id="KW-0732">Signal</keyword>
<dbReference type="InterPro" id="IPR013210">
    <property type="entry name" value="LRR_N_plant-typ"/>
</dbReference>
<dbReference type="Pfam" id="PF00560">
    <property type="entry name" value="LRR_1"/>
    <property type="match status" value="8"/>
</dbReference>
<evidence type="ECO:0000256" key="1">
    <source>
        <dbReference type="ARBA" id="ARBA00004251"/>
    </source>
</evidence>
<dbReference type="EMBL" id="NBSK02000008">
    <property type="protein sequence ID" value="KAJ0191183.1"/>
    <property type="molecule type" value="Genomic_DNA"/>
</dbReference>
<evidence type="ECO:0000256" key="2">
    <source>
        <dbReference type="ARBA" id="ARBA00009592"/>
    </source>
</evidence>
<evidence type="ECO:0000256" key="7">
    <source>
        <dbReference type="ARBA" id="ARBA00022737"/>
    </source>
</evidence>
<evidence type="ECO:0000256" key="10">
    <source>
        <dbReference type="ARBA" id="ARBA00023180"/>
    </source>
</evidence>
<dbReference type="Proteomes" id="UP000235145">
    <property type="component" value="Unassembled WGS sequence"/>
</dbReference>
<dbReference type="PANTHER" id="PTHR48063">
    <property type="entry name" value="LRR RECEPTOR-LIKE KINASE"/>
    <property type="match status" value="1"/>
</dbReference>
<feature type="domain" description="Disease resistance R13L4/SHOC-2-like LRR" evidence="14">
    <location>
        <begin position="417"/>
        <end position="602"/>
    </location>
</feature>
<feature type="transmembrane region" description="Helical" evidence="11">
    <location>
        <begin position="962"/>
        <end position="985"/>
    </location>
</feature>
<dbReference type="OrthoDB" id="1060944at2759"/>
<sequence>MGLHLILLAFFSITFATIDTCVGAQNCSEDELLALLKFKRSIKDDFKMLSSWVSTDCCSWKGVRCDDYTGSVVGLHLRGNITRSYSCNYGGNSYASTVEDNSLISENYYLVGEEVSSSLADLRHLKSLDLSGNDFHGIRIPEFIGSLKQLNYLNLSNTGFMGIIPHHIGNLSNLKSLDLNSLSDSQNLMVDDMAWISGLSSLEHLDLNGVDLNQAPNRHMVLYMIPSLTDLSLSCCGISNVDLVPYVNLSKILPNVINLDLSYNSIEGKFPSVLANMSSLSTLDLSGNSLSSSIPVIHGLLNLDLSYNNFEHIGIWKQCHLKSLIVWNNNLGLEMIGPSTNISTCPNYSFEILDLFGNGLNDLSLESLGRLTNLRVLNLGSNRLKGQIHEALGRLKLLRVLDLSFNQLEGPIPTFLGQLTELDLSYNHLTGPIPESFGNLVDLTVLKLESNQLMGPIPESLERLDSLQVFSVSSNSLNGTIPVSIGQLTHLNFLDVSNNSLEGLVSESHFANLSRLKYLDMSSNTNLTFHVSGDWIPRFQLKTFALGSCKISDEFPQWIQTQRNLDKLVLSNASISGALPTWLQQMPIIRFLDLSHNNLSGSLRNLPNGFTDEYGGSLYVQNNLFKGLIPRSLCKRTSLEILDLSRNRLTGKIPNCLENLKNLNMMLFSSNRLSGVIPRSLGHVSPSLSWLNLNDNSFTGEIPQDLGKLRALRVLDFGDNKFSGNIPKWIGENVTTLMVLRLHNNNFTGRIPQSLCRNSNLQILDVAYNGLTGSIPRCFGELNGMIEKREQDIRNGSSSSGETVIQGMKGVDLEYTKTLGLVFNMDLSSNKLTGEIPKELTSLSLLVGLNLSHNHLIGVIPDRIGNMKLLFSLDFSGNELSGMIPQTLAALNFLSHLNLSHNNLSGRIPTGNQLQTLTDPSIYVGNIDLCGAPLPKDCSYDYEDPRTITSNNKLEANDVSEIWFYLGAMCGLSVGFWGVIGVLVFKKQWRKKLYMFVEVTMDMVKVAVTIRVSKMKRGREAA</sequence>
<dbReference type="Gramene" id="rna-gnl|WGS:NBSK|LSAT_8X29280_mrna">
    <property type="protein sequence ID" value="cds-PLY83968.1"/>
    <property type="gene ID" value="gene-LSAT_8X29280"/>
</dbReference>
<dbReference type="InterPro" id="IPR055414">
    <property type="entry name" value="LRR_R13L4/SHOC2-like"/>
</dbReference>
<dbReference type="SMART" id="SM00365">
    <property type="entry name" value="LRR_SD22"/>
    <property type="match status" value="6"/>
</dbReference>
<evidence type="ECO:0008006" key="17">
    <source>
        <dbReference type="Google" id="ProtNLM"/>
    </source>
</evidence>
<dbReference type="InterPro" id="IPR046956">
    <property type="entry name" value="RLP23-like"/>
</dbReference>
<dbReference type="Pfam" id="PF23598">
    <property type="entry name" value="LRR_14"/>
    <property type="match status" value="1"/>
</dbReference>
<gene>
    <name evidence="15" type="ORF">LSAT_V11C800400790</name>
</gene>
<dbReference type="SUPFAM" id="SSF52058">
    <property type="entry name" value="L domain-like"/>
    <property type="match status" value="2"/>
</dbReference>
<comment type="caution">
    <text evidence="15">The sequence shown here is derived from an EMBL/GenBank/DDBJ whole genome shotgun (WGS) entry which is preliminary data.</text>
</comment>
<evidence type="ECO:0000313" key="16">
    <source>
        <dbReference type="Proteomes" id="UP000235145"/>
    </source>
</evidence>
<keyword evidence="4" id="KW-0433">Leucine-rich repeat</keyword>
<evidence type="ECO:0000256" key="12">
    <source>
        <dbReference type="SAM" id="SignalP"/>
    </source>
</evidence>
<keyword evidence="3" id="KW-1003">Cell membrane</keyword>
<evidence type="ECO:0000256" key="9">
    <source>
        <dbReference type="ARBA" id="ARBA00023136"/>
    </source>
</evidence>
<dbReference type="InterPro" id="IPR003591">
    <property type="entry name" value="Leu-rich_rpt_typical-subtyp"/>
</dbReference>
<keyword evidence="10" id="KW-0325">Glycoprotein</keyword>
<evidence type="ECO:0000256" key="5">
    <source>
        <dbReference type="ARBA" id="ARBA00022692"/>
    </source>
</evidence>
<keyword evidence="7" id="KW-0677">Repeat</keyword>
<name>A0A9R1UQN1_LACSA</name>
<evidence type="ECO:0000313" key="15">
    <source>
        <dbReference type="EMBL" id="KAJ0191183.1"/>
    </source>
</evidence>
<dbReference type="PROSITE" id="PS51450">
    <property type="entry name" value="LRR"/>
    <property type="match status" value="2"/>
</dbReference>
<dbReference type="FunFam" id="3.80.10.10:FF:000111">
    <property type="entry name" value="LRR receptor-like serine/threonine-protein kinase ERECTA"/>
    <property type="match status" value="1"/>
</dbReference>
<accession>A0A9R1UQN1</accession>
<dbReference type="InterPro" id="IPR032675">
    <property type="entry name" value="LRR_dom_sf"/>
</dbReference>
<proteinExistence type="inferred from homology"/>
<keyword evidence="9 11" id="KW-0472">Membrane</keyword>
<evidence type="ECO:0000256" key="11">
    <source>
        <dbReference type="SAM" id="Phobius"/>
    </source>
</evidence>
<comment type="subcellular location">
    <subcellularLocation>
        <location evidence="1">Cell membrane</location>
        <topology evidence="1">Single-pass type I membrane protein</topology>
    </subcellularLocation>
</comment>
<comment type="similarity">
    <text evidence="2">Belongs to the RLP family.</text>
</comment>
<keyword evidence="5 11" id="KW-0812">Transmembrane</keyword>
<organism evidence="15 16">
    <name type="scientific">Lactuca sativa</name>
    <name type="common">Garden lettuce</name>
    <dbReference type="NCBI Taxonomy" id="4236"/>
    <lineage>
        <taxon>Eukaryota</taxon>
        <taxon>Viridiplantae</taxon>
        <taxon>Streptophyta</taxon>
        <taxon>Embryophyta</taxon>
        <taxon>Tracheophyta</taxon>
        <taxon>Spermatophyta</taxon>
        <taxon>Magnoliopsida</taxon>
        <taxon>eudicotyledons</taxon>
        <taxon>Gunneridae</taxon>
        <taxon>Pentapetalae</taxon>
        <taxon>asterids</taxon>
        <taxon>campanulids</taxon>
        <taxon>Asterales</taxon>
        <taxon>Asteraceae</taxon>
        <taxon>Cichorioideae</taxon>
        <taxon>Cichorieae</taxon>
        <taxon>Lactucinae</taxon>
        <taxon>Lactuca</taxon>
    </lineage>
</organism>
<protein>
    <recommendedName>
        <fullName evidence="17">Leucine-rich repeat-containing N-terminal plant-type domain-containing protein</fullName>
    </recommendedName>
</protein>
<dbReference type="InterPro" id="IPR001611">
    <property type="entry name" value="Leu-rich_rpt"/>
</dbReference>
<keyword evidence="8 11" id="KW-1133">Transmembrane helix</keyword>
<evidence type="ECO:0000256" key="4">
    <source>
        <dbReference type="ARBA" id="ARBA00022614"/>
    </source>
</evidence>
<feature type="chain" id="PRO_5040242441" description="Leucine-rich repeat-containing N-terminal plant-type domain-containing protein" evidence="12">
    <location>
        <begin position="17"/>
        <end position="1022"/>
    </location>
</feature>
<evidence type="ECO:0000256" key="3">
    <source>
        <dbReference type="ARBA" id="ARBA00022475"/>
    </source>
</evidence>
<dbReference type="SUPFAM" id="SSF52047">
    <property type="entry name" value="RNI-like"/>
    <property type="match status" value="1"/>
</dbReference>
<dbReference type="PRINTS" id="PR00019">
    <property type="entry name" value="LEURICHRPT"/>
</dbReference>
<evidence type="ECO:0000259" key="13">
    <source>
        <dbReference type="Pfam" id="PF08263"/>
    </source>
</evidence>
<keyword evidence="16" id="KW-1185">Reference proteome</keyword>
<dbReference type="Gene3D" id="3.80.10.10">
    <property type="entry name" value="Ribonuclease Inhibitor"/>
    <property type="match status" value="4"/>
</dbReference>
<dbReference type="GO" id="GO:0006952">
    <property type="term" value="P:defense response"/>
    <property type="evidence" value="ECO:0007669"/>
    <property type="project" value="UniProtKB-ARBA"/>
</dbReference>
<dbReference type="PANTHER" id="PTHR48063:SF112">
    <property type="entry name" value="RECEPTOR LIKE PROTEIN 30-LIKE"/>
    <property type="match status" value="1"/>
</dbReference>
<dbReference type="SMART" id="SM00369">
    <property type="entry name" value="LRR_TYP"/>
    <property type="match status" value="12"/>
</dbReference>
<evidence type="ECO:0000256" key="8">
    <source>
        <dbReference type="ARBA" id="ARBA00022989"/>
    </source>
</evidence>
<evidence type="ECO:0000256" key="6">
    <source>
        <dbReference type="ARBA" id="ARBA00022729"/>
    </source>
</evidence>
<dbReference type="GO" id="GO:0051707">
    <property type="term" value="P:response to other organism"/>
    <property type="evidence" value="ECO:0007669"/>
    <property type="project" value="UniProtKB-ARBA"/>
</dbReference>
<feature type="domain" description="Leucine-rich repeat-containing N-terminal plant-type" evidence="13">
    <location>
        <begin position="29"/>
        <end position="66"/>
    </location>
</feature>
<reference evidence="15 16" key="1">
    <citation type="journal article" date="2017" name="Nat. Commun.">
        <title>Genome assembly with in vitro proximity ligation data and whole-genome triplication in lettuce.</title>
        <authorList>
            <person name="Reyes-Chin-Wo S."/>
            <person name="Wang Z."/>
            <person name="Yang X."/>
            <person name="Kozik A."/>
            <person name="Arikit S."/>
            <person name="Song C."/>
            <person name="Xia L."/>
            <person name="Froenicke L."/>
            <person name="Lavelle D.O."/>
            <person name="Truco M.J."/>
            <person name="Xia R."/>
            <person name="Zhu S."/>
            <person name="Xu C."/>
            <person name="Xu H."/>
            <person name="Xu X."/>
            <person name="Cox K."/>
            <person name="Korf I."/>
            <person name="Meyers B.C."/>
            <person name="Michelmore R.W."/>
        </authorList>
    </citation>
    <scope>NUCLEOTIDE SEQUENCE [LARGE SCALE GENOMIC DNA]</scope>
    <source>
        <strain evidence="16">cv. Salinas</strain>
        <tissue evidence="15">Seedlings</tissue>
    </source>
</reference>